<sequence length="336" mass="35762">MVQREADGSTVSGDSIAQAASQAGESLADGGVDVGSALQSAWTKVTGWVELAIQSLPEILAAAVLLVVFVFLAKLARTVVDRLMRRVTDHGPLRGLTTNTVYLAVLAAGLFIALGILQLNTVLTSMLAGVGIVGLALGFAFQDIAENFVSGILITLRRPFTDGDLVETNDFFGTIEGVDLRSTQVRTLTGQLVRIPNGEVYGNPIVNYTQASGRRVDLACGTTYGADLEEARRVALEAMEGVQGRDTDREPEFFYDEFGGSSINFVLRFWLESTGQKAFLAARSDAIMRLKAAFDAHDVGIPFPIVTLDFSDAGTRRLDEPLQLLRAGGGGEGASG</sequence>
<evidence type="ECO:0000259" key="9">
    <source>
        <dbReference type="Pfam" id="PF21082"/>
    </source>
</evidence>
<comment type="subcellular location">
    <subcellularLocation>
        <location evidence="1">Cell membrane</location>
        <topology evidence="1">Multi-pass membrane protein</topology>
    </subcellularLocation>
</comment>
<dbReference type="Pfam" id="PF05552">
    <property type="entry name" value="MS_channel_1st_1"/>
    <property type="match status" value="1"/>
</dbReference>
<organism evidence="10 11">
    <name type="scientific">Gaopeijia maritima</name>
    <dbReference type="NCBI Taxonomy" id="3119007"/>
    <lineage>
        <taxon>Bacteria</taxon>
        <taxon>Pseudomonadati</taxon>
        <taxon>Gemmatimonadota</taxon>
        <taxon>Longimicrobiia</taxon>
        <taxon>Gaopeijiales</taxon>
        <taxon>Gaopeijiaceae</taxon>
        <taxon>Gaopeijia</taxon>
    </lineage>
</organism>
<dbReference type="Pfam" id="PF21082">
    <property type="entry name" value="MS_channel_3rd"/>
    <property type="match status" value="1"/>
</dbReference>
<dbReference type="InterPro" id="IPR006685">
    <property type="entry name" value="MscS_channel_2nd"/>
</dbReference>
<proteinExistence type="inferred from homology"/>
<dbReference type="InterPro" id="IPR049278">
    <property type="entry name" value="MS_channel_C"/>
</dbReference>
<evidence type="ECO:0000256" key="6">
    <source>
        <dbReference type="ARBA" id="ARBA00023136"/>
    </source>
</evidence>
<dbReference type="InterPro" id="IPR010920">
    <property type="entry name" value="LSM_dom_sf"/>
</dbReference>
<evidence type="ECO:0000256" key="2">
    <source>
        <dbReference type="ARBA" id="ARBA00008017"/>
    </source>
</evidence>
<feature type="transmembrane region" description="Helical" evidence="7">
    <location>
        <begin position="96"/>
        <end position="116"/>
    </location>
</feature>
<feature type="transmembrane region" description="Helical" evidence="7">
    <location>
        <begin position="59"/>
        <end position="76"/>
    </location>
</feature>
<keyword evidence="6 7" id="KW-0472">Membrane</keyword>
<comment type="similarity">
    <text evidence="2">Belongs to the MscS (TC 1.A.23) family.</text>
</comment>
<evidence type="ECO:0000256" key="4">
    <source>
        <dbReference type="ARBA" id="ARBA00022692"/>
    </source>
</evidence>
<evidence type="ECO:0000256" key="7">
    <source>
        <dbReference type="SAM" id="Phobius"/>
    </source>
</evidence>
<dbReference type="InterPro" id="IPR008910">
    <property type="entry name" value="MSC_TM_helix"/>
</dbReference>
<name>A0ABU9EB09_9BACT</name>
<dbReference type="InterPro" id="IPR011066">
    <property type="entry name" value="MscS_channel_C_sf"/>
</dbReference>
<dbReference type="Proteomes" id="UP001484239">
    <property type="component" value="Unassembled WGS sequence"/>
</dbReference>
<reference evidence="10 11" key="1">
    <citation type="submission" date="2024-02" db="EMBL/GenBank/DDBJ databases">
        <title>A novel Gemmatimonadota bacterium.</title>
        <authorList>
            <person name="Du Z.-J."/>
            <person name="Ye Y.-Q."/>
        </authorList>
    </citation>
    <scope>NUCLEOTIDE SEQUENCE [LARGE SCALE GENOMIC DNA]</scope>
    <source>
        <strain evidence="10 11">DH-20</strain>
    </source>
</reference>
<dbReference type="RefSeq" id="WP_405286980.1">
    <property type="nucleotide sequence ID" value="NZ_JBBHLI010000005.1"/>
</dbReference>
<keyword evidence="5 7" id="KW-1133">Transmembrane helix</keyword>
<evidence type="ECO:0000256" key="1">
    <source>
        <dbReference type="ARBA" id="ARBA00004651"/>
    </source>
</evidence>
<gene>
    <name evidence="10" type="ORF">WI372_10085</name>
</gene>
<accession>A0ABU9EB09</accession>
<dbReference type="SUPFAM" id="SSF82689">
    <property type="entry name" value="Mechanosensitive channel protein MscS (YggB), C-terminal domain"/>
    <property type="match status" value="1"/>
</dbReference>
<dbReference type="PANTHER" id="PTHR30221:SF1">
    <property type="entry name" value="SMALL-CONDUCTANCE MECHANOSENSITIVE CHANNEL"/>
    <property type="match status" value="1"/>
</dbReference>
<keyword evidence="4 7" id="KW-0812">Transmembrane</keyword>
<dbReference type="EMBL" id="JBBHLI010000005">
    <property type="protein sequence ID" value="MEK9501323.1"/>
    <property type="molecule type" value="Genomic_DNA"/>
</dbReference>
<evidence type="ECO:0000313" key="10">
    <source>
        <dbReference type="EMBL" id="MEK9501323.1"/>
    </source>
</evidence>
<evidence type="ECO:0000256" key="3">
    <source>
        <dbReference type="ARBA" id="ARBA00022475"/>
    </source>
</evidence>
<dbReference type="InterPro" id="IPR023408">
    <property type="entry name" value="MscS_beta-dom_sf"/>
</dbReference>
<comment type="caution">
    <text evidence="10">The sequence shown here is derived from an EMBL/GenBank/DDBJ whole genome shotgun (WGS) entry which is preliminary data.</text>
</comment>
<feature type="transmembrane region" description="Helical" evidence="7">
    <location>
        <begin position="122"/>
        <end position="141"/>
    </location>
</feature>
<dbReference type="Gene3D" id="3.30.70.100">
    <property type="match status" value="1"/>
</dbReference>
<dbReference type="Gene3D" id="1.10.287.1260">
    <property type="match status" value="1"/>
</dbReference>
<feature type="domain" description="Mechanosensitive ion channel MscS C-terminal" evidence="9">
    <location>
        <begin position="217"/>
        <end position="301"/>
    </location>
</feature>
<dbReference type="InterPro" id="IPR045275">
    <property type="entry name" value="MscS_archaea/bacteria_type"/>
</dbReference>
<evidence type="ECO:0000256" key="5">
    <source>
        <dbReference type="ARBA" id="ARBA00022989"/>
    </source>
</evidence>
<keyword evidence="11" id="KW-1185">Reference proteome</keyword>
<dbReference type="PANTHER" id="PTHR30221">
    <property type="entry name" value="SMALL-CONDUCTANCE MECHANOSENSITIVE CHANNEL"/>
    <property type="match status" value="1"/>
</dbReference>
<feature type="domain" description="Mechanosensitive ion channel MscS" evidence="8">
    <location>
        <begin position="143"/>
        <end position="209"/>
    </location>
</feature>
<dbReference type="Pfam" id="PF00924">
    <property type="entry name" value="MS_channel_2nd"/>
    <property type="match status" value="1"/>
</dbReference>
<dbReference type="Gene3D" id="2.30.30.60">
    <property type="match status" value="1"/>
</dbReference>
<protein>
    <submittedName>
        <fullName evidence="10">Mechanosensitive ion channel</fullName>
    </submittedName>
</protein>
<evidence type="ECO:0000259" key="8">
    <source>
        <dbReference type="Pfam" id="PF00924"/>
    </source>
</evidence>
<keyword evidence="3" id="KW-1003">Cell membrane</keyword>
<evidence type="ECO:0000313" key="11">
    <source>
        <dbReference type="Proteomes" id="UP001484239"/>
    </source>
</evidence>
<dbReference type="InterPro" id="IPR011014">
    <property type="entry name" value="MscS_channel_TM-2"/>
</dbReference>
<dbReference type="SUPFAM" id="SSF82861">
    <property type="entry name" value="Mechanosensitive channel protein MscS (YggB), transmembrane region"/>
    <property type="match status" value="1"/>
</dbReference>
<dbReference type="SUPFAM" id="SSF50182">
    <property type="entry name" value="Sm-like ribonucleoproteins"/>
    <property type="match status" value="1"/>
</dbReference>